<feature type="transmembrane region" description="Helical" evidence="5">
    <location>
        <begin position="291"/>
        <end position="308"/>
    </location>
</feature>
<dbReference type="Pfam" id="PF01566">
    <property type="entry name" value="Nramp"/>
    <property type="match status" value="1"/>
</dbReference>
<feature type="transmembrane region" description="Helical" evidence="5">
    <location>
        <begin position="350"/>
        <end position="372"/>
    </location>
</feature>
<feature type="transmembrane region" description="Helical" evidence="5">
    <location>
        <begin position="61"/>
        <end position="80"/>
    </location>
</feature>
<evidence type="ECO:0000256" key="5">
    <source>
        <dbReference type="SAM" id="Phobius"/>
    </source>
</evidence>
<dbReference type="GO" id="GO:0005886">
    <property type="term" value="C:plasma membrane"/>
    <property type="evidence" value="ECO:0007669"/>
    <property type="project" value="TreeGrafter"/>
</dbReference>
<keyword evidence="2 5" id="KW-0812">Transmembrane</keyword>
<feature type="transmembrane region" description="Helical" evidence="5">
    <location>
        <begin position="314"/>
        <end position="338"/>
    </location>
</feature>
<name>A0A1J5SUE5_9ZZZZ</name>
<evidence type="ECO:0000256" key="3">
    <source>
        <dbReference type="ARBA" id="ARBA00022989"/>
    </source>
</evidence>
<comment type="caution">
    <text evidence="6">The sequence shown here is derived from an EMBL/GenBank/DDBJ whole genome shotgun (WGS) entry which is preliminary data.</text>
</comment>
<dbReference type="GO" id="GO:0005384">
    <property type="term" value="F:manganese ion transmembrane transporter activity"/>
    <property type="evidence" value="ECO:0007669"/>
    <property type="project" value="TreeGrafter"/>
</dbReference>
<evidence type="ECO:0000256" key="1">
    <source>
        <dbReference type="ARBA" id="ARBA00004141"/>
    </source>
</evidence>
<accession>A0A1J5SUE5</accession>
<evidence type="ECO:0000256" key="4">
    <source>
        <dbReference type="ARBA" id="ARBA00023136"/>
    </source>
</evidence>
<sequence length="377" mass="40216">MATSAIGPGFLTQTTLFTQELFASFGFVILVTILLDIGAQLNMWRVLTVGEINAQDLSNQLLPGLGYFLASLIVLGGLAFNIGNIAGCGLGLNVLTGIDTAYGAIISCLIALFIFWMKEAGKALDVFTKLLGIIMILLTLYIAISSQPPITEAFKKTFFPDTINTTTIVTLVGGTVGGYISFSGAHRLLDAGIKGPSNIKLVNRSAVSGIIITGIMRCVLFLAALGVVMHGGILDKGNPAASVFKIAAGEIGYKFFGVVMWSAAITSVVGASYTSVSFIKTFHPVIEKNQRSLISLFIIFSTIVFVFVGKPVQLLVAAGALNGLILPIALTVILIASTKKRLMHSYKHPLWMQIAGWIVVAAMSWMSVLTVYDWAIK</sequence>
<gene>
    <name evidence="6" type="primary">mntH_3</name>
    <name evidence="6" type="ORF">GALL_103090</name>
</gene>
<dbReference type="InterPro" id="IPR001046">
    <property type="entry name" value="NRAMP_fam"/>
</dbReference>
<dbReference type="PANTHER" id="PTHR11706">
    <property type="entry name" value="SOLUTE CARRIER PROTEIN FAMILY 11 MEMBER"/>
    <property type="match status" value="1"/>
</dbReference>
<keyword evidence="4 5" id="KW-0472">Membrane</keyword>
<protein>
    <submittedName>
        <fullName evidence="6">Divalent metal cation transporter MntH</fullName>
    </submittedName>
</protein>
<feature type="transmembrane region" description="Helical" evidence="5">
    <location>
        <begin position="206"/>
        <end position="233"/>
    </location>
</feature>
<dbReference type="GO" id="GO:0034755">
    <property type="term" value="P:iron ion transmembrane transport"/>
    <property type="evidence" value="ECO:0007669"/>
    <property type="project" value="TreeGrafter"/>
</dbReference>
<feature type="transmembrane region" description="Helical" evidence="5">
    <location>
        <begin position="126"/>
        <end position="144"/>
    </location>
</feature>
<feature type="transmembrane region" description="Helical" evidence="5">
    <location>
        <begin position="21"/>
        <end position="41"/>
    </location>
</feature>
<feature type="transmembrane region" description="Helical" evidence="5">
    <location>
        <begin position="164"/>
        <end position="185"/>
    </location>
</feature>
<organism evidence="6">
    <name type="scientific">mine drainage metagenome</name>
    <dbReference type="NCBI Taxonomy" id="410659"/>
    <lineage>
        <taxon>unclassified sequences</taxon>
        <taxon>metagenomes</taxon>
        <taxon>ecological metagenomes</taxon>
    </lineage>
</organism>
<evidence type="ECO:0000313" key="6">
    <source>
        <dbReference type="EMBL" id="OIR07645.1"/>
    </source>
</evidence>
<dbReference type="EMBL" id="MLJW01000036">
    <property type="protein sequence ID" value="OIR07645.1"/>
    <property type="molecule type" value="Genomic_DNA"/>
</dbReference>
<dbReference type="AlphaFoldDB" id="A0A1J5SUE5"/>
<evidence type="ECO:0000256" key="2">
    <source>
        <dbReference type="ARBA" id="ARBA00022692"/>
    </source>
</evidence>
<feature type="transmembrane region" description="Helical" evidence="5">
    <location>
        <begin position="100"/>
        <end position="117"/>
    </location>
</feature>
<feature type="transmembrane region" description="Helical" evidence="5">
    <location>
        <begin position="253"/>
        <end position="279"/>
    </location>
</feature>
<keyword evidence="3 5" id="KW-1133">Transmembrane helix</keyword>
<proteinExistence type="predicted"/>
<comment type="subcellular location">
    <subcellularLocation>
        <location evidence="1">Membrane</location>
        <topology evidence="1">Multi-pass membrane protein</topology>
    </subcellularLocation>
</comment>
<reference evidence="6" key="1">
    <citation type="submission" date="2016-10" db="EMBL/GenBank/DDBJ databases">
        <title>Sequence of Gallionella enrichment culture.</title>
        <authorList>
            <person name="Poehlein A."/>
            <person name="Muehling M."/>
            <person name="Daniel R."/>
        </authorList>
    </citation>
    <scope>NUCLEOTIDE SEQUENCE</scope>
</reference>
<dbReference type="PANTHER" id="PTHR11706:SF2">
    <property type="entry name" value="TRANSPORTER PROTEIN"/>
    <property type="match status" value="1"/>
</dbReference>
<dbReference type="GO" id="GO:0015086">
    <property type="term" value="F:cadmium ion transmembrane transporter activity"/>
    <property type="evidence" value="ECO:0007669"/>
    <property type="project" value="TreeGrafter"/>
</dbReference>